<dbReference type="RefSeq" id="WP_093913023.1">
    <property type="nucleotide sequence ID" value="NZ_FONL01000003.1"/>
</dbReference>
<organism evidence="6 7">
    <name type="scientific">Succiniclasticum ruminis DSM 9236</name>
    <dbReference type="NCBI Taxonomy" id="1123323"/>
    <lineage>
        <taxon>Bacteria</taxon>
        <taxon>Bacillati</taxon>
        <taxon>Bacillota</taxon>
        <taxon>Negativicutes</taxon>
        <taxon>Acidaminococcales</taxon>
        <taxon>Acidaminococcaceae</taxon>
        <taxon>Succiniclasticum</taxon>
    </lineage>
</organism>
<name>A0A1I1ZEN5_9FIRM</name>
<dbReference type="PROSITE" id="PS52015">
    <property type="entry name" value="TONB_CTD"/>
    <property type="match status" value="1"/>
</dbReference>
<evidence type="ECO:0000256" key="3">
    <source>
        <dbReference type="ARBA" id="ARBA00022989"/>
    </source>
</evidence>
<evidence type="ECO:0000256" key="2">
    <source>
        <dbReference type="ARBA" id="ARBA00022692"/>
    </source>
</evidence>
<dbReference type="Gene3D" id="3.30.1150.10">
    <property type="match status" value="1"/>
</dbReference>
<evidence type="ECO:0000313" key="6">
    <source>
        <dbReference type="EMBL" id="SFE28790.1"/>
    </source>
</evidence>
<dbReference type="InterPro" id="IPR037682">
    <property type="entry name" value="TonB_C"/>
</dbReference>
<evidence type="ECO:0000313" key="7">
    <source>
        <dbReference type="Proteomes" id="UP000198896"/>
    </source>
</evidence>
<keyword evidence="3" id="KW-1133">Transmembrane helix</keyword>
<keyword evidence="4" id="KW-0472">Membrane</keyword>
<keyword evidence="7" id="KW-1185">Reference proteome</keyword>
<dbReference type="Pfam" id="PF03544">
    <property type="entry name" value="TonB_C"/>
    <property type="match status" value="1"/>
</dbReference>
<accession>A0A1I1ZEN5</accession>
<evidence type="ECO:0000259" key="5">
    <source>
        <dbReference type="PROSITE" id="PS52015"/>
    </source>
</evidence>
<evidence type="ECO:0000256" key="1">
    <source>
        <dbReference type="ARBA" id="ARBA00004167"/>
    </source>
</evidence>
<dbReference type="EMBL" id="FONL01000003">
    <property type="protein sequence ID" value="SFE28790.1"/>
    <property type="molecule type" value="Genomic_DNA"/>
</dbReference>
<dbReference type="NCBIfam" id="TIGR01352">
    <property type="entry name" value="tonB_Cterm"/>
    <property type="match status" value="1"/>
</dbReference>
<dbReference type="OrthoDB" id="1680438at2"/>
<proteinExistence type="predicted"/>
<keyword evidence="2" id="KW-0812">Transmembrane</keyword>
<dbReference type="SUPFAM" id="SSF74653">
    <property type="entry name" value="TolA/TonB C-terminal domain"/>
    <property type="match status" value="1"/>
</dbReference>
<dbReference type="GO" id="GO:0055085">
    <property type="term" value="P:transmembrane transport"/>
    <property type="evidence" value="ECO:0007669"/>
    <property type="project" value="InterPro"/>
</dbReference>
<comment type="subcellular location">
    <subcellularLocation>
        <location evidence="1">Membrane</location>
        <topology evidence="1">Single-pass membrane protein</topology>
    </subcellularLocation>
</comment>
<dbReference type="AlphaFoldDB" id="A0A1I1ZEN5"/>
<reference evidence="6 7" key="1">
    <citation type="submission" date="2016-10" db="EMBL/GenBank/DDBJ databases">
        <authorList>
            <person name="de Groot N.N."/>
        </authorList>
    </citation>
    <scope>NUCLEOTIDE SEQUENCE [LARGE SCALE GENOMIC DNA]</scope>
    <source>
        <strain evidence="6 7">DSM 9236</strain>
    </source>
</reference>
<feature type="domain" description="TonB C-terminal" evidence="5">
    <location>
        <begin position="114"/>
        <end position="204"/>
    </location>
</feature>
<sequence length="204" mass="22510">MRLTEHRFLVAFLVSFILHGAVLSGSMLYANQNPLGETSDEIYVMSDVVEGLAETPLERKERQISQKTKRYVSQVTLILLEGDVFKKVNTGTQKVASQIQDDKLKKEGKNVPISKNPATKPKLIKHSPVPYPAEANGVTGTVTVCFLVGYNGAPEYTSTAESSGNRFLDAAAVEHCISWRFTPARDSKGRLVRCLVYIPVTIKP</sequence>
<dbReference type="InterPro" id="IPR006260">
    <property type="entry name" value="TonB/TolA_C"/>
</dbReference>
<evidence type="ECO:0000256" key="4">
    <source>
        <dbReference type="ARBA" id="ARBA00023136"/>
    </source>
</evidence>
<dbReference type="GO" id="GO:0016020">
    <property type="term" value="C:membrane"/>
    <property type="evidence" value="ECO:0007669"/>
    <property type="project" value="UniProtKB-SubCell"/>
</dbReference>
<dbReference type="Proteomes" id="UP000198896">
    <property type="component" value="Unassembled WGS sequence"/>
</dbReference>
<dbReference type="STRING" id="1123323.SAMN05216245_103204"/>
<protein>
    <submittedName>
        <fullName evidence="6">TonB family C-terminal domain-containing protein</fullName>
    </submittedName>
</protein>
<gene>
    <name evidence="6" type="ORF">SAMN05216245_103204</name>
</gene>